<keyword evidence="6" id="KW-1185">Reference proteome</keyword>
<gene>
    <name evidence="5" type="ORF">FRACA_60053</name>
</gene>
<keyword evidence="3" id="KW-0804">Transcription</keyword>
<evidence type="ECO:0000313" key="6">
    <source>
        <dbReference type="Proteomes" id="UP000234331"/>
    </source>
</evidence>
<dbReference type="RefSeq" id="WP_207770543.1">
    <property type="nucleotide sequence ID" value="NZ_FZMO01000525.1"/>
</dbReference>
<dbReference type="GO" id="GO:0003677">
    <property type="term" value="F:DNA binding"/>
    <property type="evidence" value="ECO:0007669"/>
    <property type="project" value="UniProtKB-KW"/>
</dbReference>
<reference evidence="5 6" key="1">
    <citation type="submission" date="2017-06" db="EMBL/GenBank/DDBJ databases">
        <authorList>
            <person name="Kim H.J."/>
            <person name="Triplett B.A."/>
        </authorList>
    </citation>
    <scope>NUCLEOTIDE SEQUENCE [LARGE SCALE GENOMIC DNA]</scope>
    <source>
        <strain evidence="5">FRACA_ARgP5</strain>
    </source>
</reference>
<evidence type="ECO:0000256" key="1">
    <source>
        <dbReference type="ARBA" id="ARBA00023015"/>
    </source>
</evidence>
<proteinExistence type="predicted"/>
<name>A0A2I2KZI4_9ACTN</name>
<dbReference type="InterPro" id="IPR002577">
    <property type="entry name" value="HTH_HxlR"/>
</dbReference>
<dbReference type="Proteomes" id="UP000234331">
    <property type="component" value="Unassembled WGS sequence"/>
</dbReference>
<dbReference type="InterPro" id="IPR036388">
    <property type="entry name" value="WH-like_DNA-bd_sf"/>
</dbReference>
<dbReference type="InterPro" id="IPR036390">
    <property type="entry name" value="WH_DNA-bd_sf"/>
</dbReference>
<evidence type="ECO:0000256" key="3">
    <source>
        <dbReference type="ARBA" id="ARBA00023163"/>
    </source>
</evidence>
<dbReference type="Pfam" id="PF01638">
    <property type="entry name" value="HxlR"/>
    <property type="match status" value="1"/>
</dbReference>
<dbReference type="EMBL" id="FZMO01000525">
    <property type="protein sequence ID" value="SNQ51067.1"/>
    <property type="molecule type" value="Genomic_DNA"/>
</dbReference>
<dbReference type="PANTHER" id="PTHR33204">
    <property type="entry name" value="TRANSCRIPTIONAL REGULATOR, MARR FAMILY"/>
    <property type="match status" value="1"/>
</dbReference>
<dbReference type="PANTHER" id="PTHR33204:SF18">
    <property type="entry name" value="TRANSCRIPTIONAL REGULATORY PROTEIN"/>
    <property type="match status" value="1"/>
</dbReference>
<dbReference type="SUPFAM" id="SSF46785">
    <property type="entry name" value="Winged helix' DNA-binding domain"/>
    <property type="match status" value="1"/>
</dbReference>
<organism evidence="5 6">
    <name type="scientific">Frankia canadensis</name>
    <dbReference type="NCBI Taxonomy" id="1836972"/>
    <lineage>
        <taxon>Bacteria</taxon>
        <taxon>Bacillati</taxon>
        <taxon>Actinomycetota</taxon>
        <taxon>Actinomycetes</taxon>
        <taxon>Frankiales</taxon>
        <taxon>Frankiaceae</taxon>
        <taxon>Frankia</taxon>
    </lineage>
</organism>
<dbReference type="Gene3D" id="1.10.10.10">
    <property type="entry name" value="Winged helix-like DNA-binding domain superfamily/Winged helix DNA-binding domain"/>
    <property type="match status" value="1"/>
</dbReference>
<keyword evidence="1" id="KW-0805">Transcription regulation</keyword>
<dbReference type="AlphaFoldDB" id="A0A2I2KZI4"/>
<sequence length="143" mass="15963">MRALEVVGSRWTIVVLREAFNGVRRFEDFQRHLGVSPSVLSNRLREMTDDGLLRREPYREEGTRERHEYHPTTKAWDLYPVVVGLMQWGDRYLGDGDGPPVHLVDTVTGRPVIAAVVPHDTATCAPSTITVVPGASCRVATTP</sequence>
<protein>
    <submittedName>
        <fullName evidence="5">Putative transcriptional regulator, HxlR family</fullName>
    </submittedName>
</protein>
<evidence type="ECO:0000259" key="4">
    <source>
        <dbReference type="PROSITE" id="PS51118"/>
    </source>
</evidence>
<feature type="domain" description="HTH hxlR-type" evidence="4">
    <location>
        <begin position="1"/>
        <end position="97"/>
    </location>
</feature>
<dbReference type="PROSITE" id="PS51118">
    <property type="entry name" value="HTH_HXLR"/>
    <property type="match status" value="1"/>
</dbReference>
<keyword evidence="2" id="KW-0238">DNA-binding</keyword>
<evidence type="ECO:0000313" key="5">
    <source>
        <dbReference type="EMBL" id="SNQ51067.1"/>
    </source>
</evidence>
<accession>A0A2I2KZI4</accession>
<evidence type="ECO:0000256" key="2">
    <source>
        <dbReference type="ARBA" id="ARBA00023125"/>
    </source>
</evidence>